<evidence type="ECO:0000256" key="3">
    <source>
        <dbReference type="ARBA" id="ARBA00022670"/>
    </source>
</evidence>
<accession>A0ABV4Y710</accession>
<evidence type="ECO:0000256" key="1">
    <source>
        <dbReference type="ARBA" id="ARBA00004651"/>
    </source>
</evidence>
<comment type="subcellular location">
    <subcellularLocation>
        <location evidence="1">Cell membrane</location>
        <topology evidence="1">Multi-pass membrane protein</topology>
    </subcellularLocation>
</comment>
<feature type="transmembrane region" description="Helical" evidence="8">
    <location>
        <begin position="110"/>
        <end position="128"/>
    </location>
</feature>
<dbReference type="InterPro" id="IPR030996">
    <property type="entry name" value="Exosort_XrtO"/>
</dbReference>
<dbReference type="EMBL" id="JBHFNS010000019">
    <property type="protein sequence ID" value="MFB2934547.1"/>
    <property type="molecule type" value="Genomic_DNA"/>
</dbReference>
<dbReference type="Proteomes" id="UP001576776">
    <property type="component" value="Unassembled WGS sequence"/>
</dbReference>
<evidence type="ECO:0000256" key="8">
    <source>
        <dbReference type="SAM" id="Phobius"/>
    </source>
</evidence>
<evidence type="ECO:0000256" key="5">
    <source>
        <dbReference type="ARBA" id="ARBA00022801"/>
    </source>
</evidence>
<keyword evidence="4 8" id="KW-0812">Transmembrane</keyword>
<keyword evidence="10" id="KW-1185">Reference proteome</keyword>
<keyword evidence="5 9" id="KW-0378">Hydrolase</keyword>
<reference evidence="9 10" key="1">
    <citation type="submission" date="2024-09" db="EMBL/GenBank/DDBJ databases">
        <title>Floridaenema gen nov. (Aerosakkonemataceae, Aerosakkonematales ord. nov., Cyanobacteria) from benthic tropical and subtropical fresh waters, with the description of four new species.</title>
        <authorList>
            <person name="Moretto J.A."/>
            <person name="Berthold D.E."/>
            <person name="Lefler F.W."/>
            <person name="Huang I.-S."/>
            <person name="Laughinghouse H. IV."/>
        </authorList>
    </citation>
    <scope>NUCLEOTIDE SEQUENCE [LARGE SCALE GENOMIC DNA]</scope>
    <source>
        <strain evidence="9 10">BLCC-F154</strain>
    </source>
</reference>
<keyword evidence="2" id="KW-1003">Cell membrane</keyword>
<dbReference type="RefSeq" id="WP_413256075.1">
    <property type="nucleotide sequence ID" value="NZ_JBHFNS010000019.1"/>
</dbReference>
<feature type="transmembrane region" description="Helical" evidence="8">
    <location>
        <begin position="316"/>
        <end position="333"/>
    </location>
</feature>
<protein>
    <submittedName>
        <fullName evidence="9">Exosortase O</fullName>
        <ecNumber evidence="9">3.4.22.-</ecNumber>
    </submittedName>
</protein>
<dbReference type="InterPro" id="IPR019127">
    <property type="entry name" value="Exosortase"/>
</dbReference>
<feature type="transmembrane region" description="Helical" evidence="8">
    <location>
        <begin position="135"/>
        <end position="153"/>
    </location>
</feature>
<proteinExistence type="predicted"/>
<feature type="transmembrane region" description="Helical" evidence="8">
    <location>
        <begin position="84"/>
        <end position="104"/>
    </location>
</feature>
<evidence type="ECO:0000256" key="7">
    <source>
        <dbReference type="ARBA" id="ARBA00023136"/>
    </source>
</evidence>
<keyword evidence="6 8" id="KW-1133">Transmembrane helix</keyword>
<keyword evidence="3" id="KW-0645">Protease</keyword>
<dbReference type="Pfam" id="PF09721">
    <property type="entry name" value="Exosortase_EpsH"/>
    <property type="match status" value="1"/>
</dbReference>
<keyword evidence="7 8" id="KW-0472">Membrane</keyword>
<evidence type="ECO:0000313" key="10">
    <source>
        <dbReference type="Proteomes" id="UP001576776"/>
    </source>
</evidence>
<organism evidence="9 10">
    <name type="scientific">Floridaenema fluviatile BLCC-F154</name>
    <dbReference type="NCBI Taxonomy" id="3153640"/>
    <lineage>
        <taxon>Bacteria</taxon>
        <taxon>Bacillati</taxon>
        <taxon>Cyanobacteriota</taxon>
        <taxon>Cyanophyceae</taxon>
        <taxon>Oscillatoriophycideae</taxon>
        <taxon>Aerosakkonematales</taxon>
        <taxon>Aerosakkonemataceae</taxon>
        <taxon>Floridanema</taxon>
        <taxon>Floridanema fluviatile</taxon>
    </lineage>
</organism>
<evidence type="ECO:0000256" key="4">
    <source>
        <dbReference type="ARBA" id="ARBA00022692"/>
    </source>
</evidence>
<sequence>MISEDKLVRFETKQGVNWAILGGSCLVILSWLYLNLSSLQWLAQTLPKAAPFSLMLVALGGLLLIIQGLRYFEKLNFSAVPVLHTLPLIVMMGSAIGAIAIPHFLEIEQLPILLFILGTYGLIGLFLNPENWRKGLPLAFAIACLLPFSIQFTTGLGFPMRLLTAHAVERILAHWHIAAISSEDIILLENGIAHVDLPCSGMKSLWVGTLFLLAATWLENRRIGLHWLLVCVANFVLLILANIARVLTLVVTTYTFGQSELAHLLHIPLGIFAFTTTCLLTWGLLRGVPLRGRGAEGQRGRGAFSFSLDASHRNPYLVQIVLIVCILGLTFVPQSHLKAAPLALTNVQASLSFPIQSVPLKSVEEEFFADYPGAIAQKLRFDFNGISGTILLVSSTTRQAQHAPELCLAGMGFQVNSMEKRQFTSDITGRWLSLNQGNHKAVYWFQSSQRTTDDFVSRIWGEVTRRELSWVMISVLFDRSYQPDNPEVVTFLTEVHQAIADKFQGAML</sequence>
<dbReference type="InterPro" id="IPR026392">
    <property type="entry name" value="Exo/Archaeosortase_dom"/>
</dbReference>
<dbReference type="NCBIfam" id="TIGR04489">
    <property type="entry name" value="exosort_XrtO"/>
    <property type="match status" value="1"/>
</dbReference>
<feature type="transmembrane region" description="Helical" evidence="8">
    <location>
        <begin position="16"/>
        <end position="34"/>
    </location>
</feature>
<dbReference type="PROSITE" id="PS51257">
    <property type="entry name" value="PROKAR_LIPOPROTEIN"/>
    <property type="match status" value="1"/>
</dbReference>
<feature type="transmembrane region" description="Helical" evidence="8">
    <location>
        <begin position="54"/>
        <end position="72"/>
    </location>
</feature>
<evidence type="ECO:0000313" key="9">
    <source>
        <dbReference type="EMBL" id="MFB2934547.1"/>
    </source>
</evidence>
<feature type="transmembrane region" description="Helical" evidence="8">
    <location>
        <begin position="264"/>
        <end position="285"/>
    </location>
</feature>
<evidence type="ECO:0000256" key="2">
    <source>
        <dbReference type="ARBA" id="ARBA00022475"/>
    </source>
</evidence>
<dbReference type="EC" id="3.4.22.-" evidence="9"/>
<name>A0ABV4Y710_9CYAN</name>
<comment type="caution">
    <text evidence="9">The sequence shown here is derived from an EMBL/GenBank/DDBJ whole genome shotgun (WGS) entry which is preliminary data.</text>
</comment>
<evidence type="ECO:0000256" key="6">
    <source>
        <dbReference type="ARBA" id="ARBA00022989"/>
    </source>
</evidence>
<dbReference type="GO" id="GO:0016787">
    <property type="term" value="F:hydrolase activity"/>
    <property type="evidence" value="ECO:0007669"/>
    <property type="project" value="UniProtKB-KW"/>
</dbReference>
<feature type="transmembrane region" description="Helical" evidence="8">
    <location>
        <begin position="225"/>
        <end position="244"/>
    </location>
</feature>
<gene>
    <name evidence="9" type="primary">xrtO</name>
    <name evidence="9" type="ORF">ACE1B6_04655</name>
</gene>
<dbReference type="NCBIfam" id="TIGR04178">
    <property type="entry name" value="exo_archaeo"/>
    <property type="match status" value="1"/>
</dbReference>